<name>A0A3P7LC36_DIBLA</name>
<keyword evidence="2" id="KW-1185">Reference proteome</keyword>
<proteinExistence type="predicted"/>
<gene>
    <name evidence="1" type="ORF">DILT_LOCUS10165</name>
</gene>
<protein>
    <recommendedName>
        <fullName evidence="3">Reverse transcriptase domain-containing protein</fullName>
    </recommendedName>
</protein>
<evidence type="ECO:0008006" key="3">
    <source>
        <dbReference type="Google" id="ProtNLM"/>
    </source>
</evidence>
<sequence length="161" mass="17960">MAKAYFRFPNARGLFHRNLSHPFNTRSGIRQGFIVSSTLLNYAIMDGSVVFAPGYLQPGLEYSDNIALLAPSFNGPRFMVSWANTLIKSVGLFAKFGKTNVFLNCLPHQSEIALEIDGCQFEEVNSFKLLRVRLLSNSQDKDGTVSLSILLFEFSKALESI</sequence>
<dbReference type="OrthoDB" id="6150645at2759"/>
<dbReference type="AlphaFoldDB" id="A0A3P7LC36"/>
<reference evidence="1 2" key="1">
    <citation type="submission" date="2018-11" db="EMBL/GenBank/DDBJ databases">
        <authorList>
            <consortium name="Pathogen Informatics"/>
        </authorList>
    </citation>
    <scope>NUCLEOTIDE SEQUENCE [LARGE SCALE GENOMIC DNA]</scope>
</reference>
<evidence type="ECO:0000313" key="2">
    <source>
        <dbReference type="Proteomes" id="UP000281553"/>
    </source>
</evidence>
<dbReference type="Proteomes" id="UP000281553">
    <property type="component" value="Unassembled WGS sequence"/>
</dbReference>
<evidence type="ECO:0000313" key="1">
    <source>
        <dbReference type="EMBL" id="VDN14334.1"/>
    </source>
</evidence>
<dbReference type="EMBL" id="UYRU01058933">
    <property type="protein sequence ID" value="VDN14334.1"/>
    <property type="molecule type" value="Genomic_DNA"/>
</dbReference>
<accession>A0A3P7LC36</accession>
<organism evidence="1 2">
    <name type="scientific">Dibothriocephalus latus</name>
    <name type="common">Fish tapeworm</name>
    <name type="synonym">Diphyllobothrium latum</name>
    <dbReference type="NCBI Taxonomy" id="60516"/>
    <lineage>
        <taxon>Eukaryota</taxon>
        <taxon>Metazoa</taxon>
        <taxon>Spiralia</taxon>
        <taxon>Lophotrochozoa</taxon>
        <taxon>Platyhelminthes</taxon>
        <taxon>Cestoda</taxon>
        <taxon>Eucestoda</taxon>
        <taxon>Diphyllobothriidea</taxon>
        <taxon>Diphyllobothriidae</taxon>
        <taxon>Dibothriocephalus</taxon>
    </lineage>
</organism>